<dbReference type="GO" id="GO:0003677">
    <property type="term" value="F:DNA binding"/>
    <property type="evidence" value="ECO:0007669"/>
    <property type="project" value="UniProtKB-UniRule"/>
</dbReference>
<evidence type="ECO:0000313" key="4">
    <source>
        <dbReference type="EMBL" id="AEF02909.1"/>
    </source>
</evidence>
<dbReference type="HOGENOM" id="CLU_069356_23_2_6"/>
<organism evidence="4 5">
    <name type="scientific">Alteromonas naphthalenivorans</name>
    <dbReference type="NCBI Taxonomy" id="715451"/>
    <lineage>
        <taxon>Bacteria</taxon>
        <taxon>Pseudomonadati</taxon>
        <taxon>Pseudomonadota</taxon>
        <taxon>Gammaproteobacteria</taxon>
        <taxon>Alteromonadales</taxon>
        <taxon>Alteromonadaceae</taxon>
        <taxon>Alteromonas/Salinimonas group</taxon>
        <taxon>Alteromonas</taxon>
    </lineage>
</organism>
<dbReference type="AlphaFoldDB" id="F5Z766"/>
<dbReference type="EMBL" id="CP002339">
    <property type="protein sequence ID" value="AEF02909.1"/>
    <property type="molecule type" value="Genomic_DNA"/>
</dbReference>
<protein>
    <submittedName>
        <fullName evidence="4">Regulatory protein TetR</fullName>
    </submittedName>
</protein>
<accession>F5Z766</accession>
<sequence length="178" mass="20037">MTPDERKNDIAARLETAFSTNGFTQPNVAMLKTQTGTTLKTLYKYFPSKEDMIIGALTHRHQRYLSFLATDCPDNLTNAVKHVFARLALWLKQYAPNGCMSLQALSSYPDYDRVTTAVNTHKADVRQWLLALTNNSSMAHSLFILHEGMSAAWPTMGEEALATTQEMLNKLLLEHDLT</sequence>
<dbReference type="InterPro" id="IPR009057">
    <property type="entry name" value="Homeodomain-like_sf"/>
</dbReference>
<dbReference type="PROSITE" id="PS50977">
    <property type="entry name" value="HTH_TETR_2"/>
    <property type="match status" value="1"/>
</dbReference>
<evidence type="ECO:0000259" key="3">
    <source>
        <dbReference type="PROSITE" id="PS50977"/>
    </source>
</evidence>
<proteinExistence type="predicted"/>
<gene>
    <name evidence="4" type="ordered locus">ambt_06870</name>
</gene>
<dbReference type="Gene3D" id="1.10.357.10">
    <property type="entry name" value="Tetracycline Repressor, domain 2"/>
    <property type="match status" value="1"/>
</dbReference>
<evidence type="ECO:0000256" key="2">
    <source>
        <dbReference type="PROSITE-ProRule" id="PRU00335"/>
    </source>
</evidence>
<keyword evidence="1 2" id="KW-0238">DNA-binding</keyword>
<feature type="DNA-binding region" description="H-T-H motif" evidence="2">
    <location>
        <begin position="27"/>
        <end position="46"/>
    </location>
</feature>
<reference evidence="4 5" key="1">
    <citation type="journal article" date="2011" name="J. Bacteriol.">
        <title>Complete genome sequence of the polycyclic aromatic hydrocarbon-degrading bacterium Alteromonas sp. strain SN2.</title>
        <authorList>
            <person name="Jin H.M."/>
            <person name="Jeong H."/>
            <person name="Moon E.J."/>
            <person name="Math R.K."/>
            <person name="Lee K."/>
            <person name="Kim H.J."/>
            <person name="Jeon C.O."/>
            <person name="Oh T.K."/>
            <person name="Kim J.F."/>
        </authorList>
    </citation>
    <scope>NUCLEOTIDE SEQUENCE [LARGE SCALE GENOMIC DNA]</scope>
    <source>
        <strain evidence="5">JCM 17741 / KACC 18427 / KCTC 11700BP / SN2</strain>
    </source>
</reference>
<evidence type="ECO:0000313" key="5">
    <source>
        <dbReference type="Proteomes" id="UP000000683"/>
    </source>
</evidence>
<evidence type="ECO:0000256" key="1">
    <source>
        <dbReference type="ARBA" id="ARBA00023125"/>
    </source>
</evidence>
<dbReference type="eggNOG" id="COG1309">
    <property type="taxonomic scope" value="Bacteria"/>
</dbReference>
<dbReference type="Proteomes" id="UP000000683">
    <property type="component" value="Chromosome"/>
</dbReference>
<keyword evidence="5" id="KW-1185">Reference proteome</keyword>
<dbReference type="KEGG" id="alt:ambt_06870"/>
<feature type="domain" description="HTH tetR-type" evidence="3">
    <location>
        <begin position="4"/>
        <end position="64"/>
    </location>
</feature>
<name>F5Z766_ALTNA</name>
<dbReference type="InterPro" id="IPR001647">
    <property type="entry name" value="HTH_TetR"/>
</dbReference>
<dbReference type="SUPFAM" id="SSF46689">
    <property type="entry name" value="Homeodomain-like"/>
    <property type="match status" value="1"/>
</dbReference>